<keyword evidence="3" id="KW-0584">Phenylalanine biosynthesis</keyword>
<keyword evidence="4" id="KW-0456">Lyase</keyword>
<dbReference type="STRING" id="71717.A0A4Y7TZ45"/>
<dbReference type="InterPro" id="IPR001086">
    <property type="entry name" value="Preph_deHydtase"/>
</dbReference>
<dbReference type="GO" id="GO:0005737">
    <property type="term" value="C:cytoplasm"/>
    <property type="evidence" value="ECO:0007669"/>
    <property type="project" value="TreeGrafter"/>
</dbReference>
<evidence type="ECO:0000256" key="2">
    <source>
        <dbReference type="ARBA" id="ARBA00023141"/>
    </source>
</evidence>
<dbReference type="PANTHER" id="PTHR21022:SF19">
    <property type="entry name" value="PREPHENATE DEHYDRATASE-RELATED"/>
    <property type="match status" value="1"/>
</dbReference>
<evidence type="ECO:0000259" key="6">
    <source>
        <dbReference type="PROSITE" id="PS51171"/>
    </source>
</evidence>
<protein>
    <submittedName>
        <fullName evidence="7">PDT-domain-containing protein</fullName>
    </submittedName>
</protein>
<dbReference type="CDD" id="cd13532">
    <property type="entry name" value="PBP2_PDT_like"/>
    <property type="match status" value="1"/>
</dbReference>
<dbReference type="SUPFAM" id="SSF53850">
    <property type="entry name" value="Periplasmic binding protein-like II"/>
    <property type="match status" value="1"/>
</dbReference>
<evidence type="ECO:0000313" key="8">
    <source>
        <dbReference type="Proteomes" id="UP000298030"/>
    </source>
</evidence>
<evidence type="ECO:0000256" key="5">
    <source>
        <dbReference type="ARBA" id="ARBA00029440"/>
    </source>
</evidence>
<evidence type="ECO:0000313" key="7">
    <source>
        <dbReference type="EMBL" id="TEB39281.1"/>
    </source>
</evidence>
<reference evidence="7 8" key="1">
    <citation type="journal article" date="2019" name="Nat. Ecol. Evol.">
        <title>Megaphylogeny resolves global patterns of mushroom evolution.</title>
        <authorList>
            <person name="Varga T."/>
            <person name="Krizsan K."/>
            <person name="Foldi C."/>
            <person name="Dima B."/>
            <person name="Sanchez-Garcia M."/>
            <person name="Sanchez-Ramirez S."/>
            <person name="Szollosi G.J."/>
            <person name="Szarkandi J.G."/>
            <person name="Papp V."/>
            <person name="Albert L."/>
            <person name="Andreopoulos W."/>
            <person name="Angelini C."/>
            <person name="Antonin V."/>
            <person name="Barry K.W."/>
            <person name="Bougher N.L."/>
            <person name="Buchanan P."/>
            <person name="Buyck B."/>
            <person name="Bense V."/>
            <person name="Catcheside P."/>
            <person name="Chovatia M."/>
            <person name="Cooper J."/>
            <person name="Damon W."/>
            <person name="Desjardin D."/>
            <person name="Finy P."/>
            <person name="Geml J."/>
            <person name="Haridas S."/>
            <person name="Hughes K."/>
            <person name="Justo A."/>
            <person name="Karasinski D."/>
            <person name="Kautmanova I."/>
            <person name="Kiss B."/>
            <person name="Kocsube S."/>
            <person name="Kotiranta H."/>
            <person name="LaButti K.M."/>
            <person name="Lechner B.E."/>
            <person name="Liimatainen K."/>
            <person name="Lipzen A."/>
            <person name="Lukacs Z."/>
            <person name="Mihaltcheva S."/>
            <person name="Morgado L.N."/>
            <person name="Niskanen T."/>
            <person name="Noordeloos M.E."/>
            <person name="Ohm R.A."/>
            <person name="Ortiz-Santana B."/>
            <person name="Ovrebo C."/>
            <person name="Racz N."/>
            <person name="Riley R."/>
            <person name="Savchenko A."/>
            <person name="Shiryaev A."/>
            <person name="Soop K."/>
            <person name="Spirin V."/>
            <person name="Szebenyi C."/>
            <person name="Tomsovsky M."/>
            <person name="Tulloss R.E."/>
            <person name="Uehling J."/>
            <person name="Grigoriev I.V."/>
            <person name="Vagvolgyi C."/>
            <person name="Papp T."/>
            <person name="Martin F.M."/>
            <person name="Miettinen O."/>
            <person name="Hibbett D.S."/>
            <person name="Nagy L.G."/>
        </authorList>
    </citation>
    <scope>NUCLEOTIDE SEQUENCE [LARGE SCALE GENOMIC DNA]</scope>
    <source>
        <strain evidence="7 8">FP101781</strain>
    </source>
</reference>
<accession>A0A4Y7TZ45</accession>
<sequence>MQLKPSERSSLAKVGVLGPFGTYSHEAAHNYFGNNVHYDEMKTIRAVFDSLAAGKLDYGVVPQENSIFGSVVETYDSLRCAAGTFVRGETSLRIDHCLLARKGVALGDVKTVLSHEQVRICPGRSDLSALGQCKEFVECHLPHASTEKTTSTAAAARALLDRPPTCAAISSRLCITLYEGLEVLNEAIQKEKVNYTRFFVLARDRDIEAPPAPPRLTNSRRKALFRILNKALRSTSSPNTGITAVLRGLPDDLEISRIDRRPAIGEVPFRDAYLIEVQSQMSSDAVVGEADWEELIEYFSNRVRGLGLSIDLVGNW</sequence>
<name>A0A4Y7TZ45_COPMI</name>
<comment type="pathway">
    <text evidence="5">Amino-acid biosynthesis.</text>
</comment>
<feature type="domain" description="Prephenate dehydratase" evidence="6">
    <location>
        <begin position="13"/>
        <end position="203"/>
    </location>
</feature>
<evidence type="ECO:0000256" key="1">
    <source>
        <dbReference type="ARBA" id="ARBA00022605"/>
    </source>
</evidence>
<dbReference type="Gene3D" id="3.40.190.10">
    <property type="entry name" value="Periplasmic binding protein-like II"/>
    <property type="match status" value="2"/>
</dbReference>
<organism evidence="7 8">
    <name type="scientific">Coprinellus micaceus</name>
    <name type="common">Glistening ink-cap mushroom</name>
    <name type="synonym">Coprinus micaceus</name>
    <dbReference type="NCBI Taxonomy" id="71717"/>
    <lineage>
        <taxon>Eukaryota</taxon>
        <taxon>Fungi</taxon>
        <taxon>Dikarya</taxon>
        <taxon>Basidiomycota</taxon>
        <taxon>Agaricomycotina</taxon>
        <taxon>Agaricomycetes</taxon>
        <taxon>Agaricomycetidae</taxon>
        <taxon>Agaricales</taxon>
        <taxon>Agaricineae</taxon>
        <taxon>Psathyrellaceae</taxon>
        <taxon>Coprinellus</taxon>
    </lineage>
</organism>
<proteinExistence type="predicted"/>
<dbReference type="Pfam" id="PF00800">
    <property type="entry name" value="PDT"/>
    <property type="match status" value="1"/>
</dbReference>
<dbReference type="GO" id="GO:0009094">
    <property type="term" value="P:L-phenylalanine biosynthetic process"/>
    <property type="evidence" value="ECO:0007669"/>
    <property type="project" value="UniProtKB-KW"/>
</dbReference>
<dbReference type="PROSITE" id="PS51171">
    <property type="entry name" value="PREPHENATE_DEHYDR_3"/>
    <property type="match status" value="1"/>
</dbReference>
<dbReference type="GO" id="GO:0004664">
    <property type="term" value="F:prephenate dehydratase activity"/>
    <property type="evidence" value="ECO:0007669"/>
    <property type="project" value="InterPro"/>
</dbReference>
<gene>
    <name evidence="7" type="ORF">FA13DRAFT_1619695</name>
</gene>
<keyword evidence="2" id="KW-0057">Aromatic amino acid biosynthesis</keyword>
<comment type="caution">
    <text evidence="7">The sequence shown here is derived from an EMBL/GenBank/DDBJ whole genome shotgun (WGS) entry which is preliminary data.</text>
</comment>
<dbReference type="PANTHER" id="PTHR21022">
    <property type="entry name" value="PREPHENATE DEHYDRATASE P PROTEIN"/>
    <property type="match status" value="1"/>
</dbReference>
<keyword evidence="1" id="KW-0028">Amino-acid biosynthesis</keyword>
<dbReference type="EMBL" id="QPFP01000002">
    <property type="protein sequence ID" value="TEB39281.1"/>
    <property type="molecule type" value="Genomic_DNA"/>
</dbReference>
<evidence type="ECO:0000256" key="3">
    <source>
        <dbReference type="ARBA" id="ARBA00023222"/>
    </source>
</evidence>
<keyword evidence="8" id="KW-1185">Reference proteome</keyword>
<dbReference type="AlphaFoldDB" id="A0A4Y7TZ45"/>
<evidence type="ECO:0000256" key="4">
    <source>
        <dbReference type="ARBA" id="ARBA00023239"/>
    </source>
</evidence>
<dbReference type="OrthoDB" id="983542at2759"/>
<dbReference type="Proteomes" id="UP000298030">
    <property type="component" value="Unassembled WGS sequence"/>
</dbReference>